<reference evidence="2 3" key="1">
    <citation type="submission" date="2018-11" db="EMBL/GenBank/DDBJ databases">
        <title>Genome sequence of Saitozyma podzolica DSM 27192.</title>
        <authorList>
            <person name="Aliyu H."/>
            <person name="Gorte O."/>
            <person name="Ochsenreither K."/>
        </authorList>
    </citation>
    <scope>NUCLEOTIDE SEQUENCE [LARGE SCALE GENOMIC DNA]</scope>
    <source>
        <strain evidence="2 3">DSM 27192</strain>
    </source>
</reference>
<organism evidence="2 3">
    <name type="scientific">Saitozyma podzolica</name>
    <dbReference type="NCBI Taxonomy" id="1890683"/>
    <lineage>
        <taxon>Eukaryota</taxon>
        <taxon>Fungi</taxon>
        <taxon>Dikarya</taxon>
        <taxon>Basidiomycota</taxon>
        <taxon>Agaricomycotina</taxon>
        <taxon>Tremellomycetes</taxon>
        <taxon>Tremellales</taxon>
        <taxon>Trimorphomycetaceae</taxon>
        <taxon>Saitozyma</taxon>
    </lineage>
</organism>
<evidence type="ECO:0000313" key="2">
    <source>
        <dbReference type="EMBL" id="RSH82149.1"/>
    </source>
</evidence>
<dbReference type="AlphaFoldDB" id="A0A427XTI8"/>
<dbReference type="Proteomes" id="UP000279259">
    <property type="component" value="Unassembled WGS sequence"/>
</dbReference>
<proteinExistence type="predicted"/>
<feature type="region of interest" description="Disordered" evidence="1">
    <location>
        <begin position="131"/>
        <end position="156"/>
    </location>
</feature>
<accession>A0A427XTI8</accession>
<evidence type="ECO:0000256" key="1">
    <source>
        <dbReference type="SAM" id="MobiDB-lite"/>
    </source>
</evidence>
<evidence type="ECO:0000313" key="3">
    <source>
        <dbReference type="Proteomes" id="UP000279259"/>
    </source>
</evidence>
<keyword evidence="3" id="KW-1185">Reference proteome</keyword>
<dbReference type="EMBL" id="RSCD01000028">
    <property type="protein sequence ID" value="RSH82149.1"/>
    <property type="molecule type" value="Genomic_DNA"/>
</dbReference>
<protein>
    <submittedName>
        <fullName evidence="2">Uncharacterized protein</fullName>
    </submittedName>
</protein>
<comment type="caution">
    <text evidence="2">The sequence shown here is derived from an EMBL/GenBank/DDBJ whole genome shotgun (WGS) entry which is preliminary data.</text>
</comment>
<name>A0A427XTI8_9TREE</name>
<gene>
    <name evidence="2" type="ORF">EHS25_006082</name>
</gene>
<sequence>MINFQSLRESSYTSQALYQPSSQEEASFTDVVQPHGPWKTVIFTDEMSLDLGAEIGSRSAIRQVVEEYELRYLQNIFPSNRQTLMLEELSLMGRNARHAPPAWAAQPHQQEQKASHHVPVVVTPMTTQPACMSQTSIPNKSRVKKLAPTTSYRIKQ</sequence>